<organism evidence="1 2">
    <name type="scientific">Anas zonorhyncha</name>
    <name type="common">Eastern spot-billed duck</name>
    <dbReference type="NCBI Taxonomy" id="75864"/>
    <lineage>
        <taxon>Eukaryota</taxon>
        <taxon>Metazoa</taxon>
        <taxon>Chordata</taxon>
        <taxon>Craniata</taxon>
        <taxon>Vertebrata</taxon>
        <taxon>Euteleostomi</taxon>
        <taxon>Archelosauria</taxon>
        <taxon>Archosauria</taxon>
        <taxon>Dinosauria</taxon>
        <taxon>Saurischia</taxon>
        <taxon>Theropoda</taxon>
        <taxon>Coelurosauria</taxon>
        <taxon>Aves</taxon>
        <taxon>Neognathae</taxon>
        <taxon>Galloanserae</taxon>
        <taxon>Anseriformes</taxon>
        <taxon>Anatidae</taxon>
        <taxon>Anatinae</taxon>
        <taxon>Anas</taxon>
    </lineage>
</organism>
<accession>A0A8B9UTJ5</accession>
<evidence type="ECO:0000313" key="2">
    <source>
        <dbReference type="Proteomes" id="UP000694549"/>
    </source>
</evidence>
<reference evidence="1" key="1">
    <citation type="submission" date="2025-08" db="UniProtKB">
        <authorList>
            <consortium name="Ensembl"/>
        </authorList>
    </citation>
    <scope>IDENTIFICATION</scope>
</reference>
<keyword evidence="2" id="KW-1185">Reference proteome</keyword>
<dbReference type="Proteomes" id="UP000694549">
    <property type="component" value="Unplaced"/>
</dbReference>
<dbReference type="Ensembl" id="ENSAZOT00000013524.1">
    <property type="protein sequence ID" value="ENSAZOP00000012631.1"/>
    <property type="gene ID" value="ENSAZOG00000008080.1"/>
</dbReference>
<protein>
    <submittedName>
        <fullName evidence="1">Uncharacterized protein</fullName>
    </submittedName>
</protein>
<evidence type="ECO:0000313" key="1">
    <source>
        <dbReference type="Ensembl" id="ENSAZOP00000012631.1"/>
    </source>
</evidence>
<dbReference type="AlphaFoldDB" id="A0A8B9UTJ5"/>
<reference evidence="1" key="2">
    <citation type="submission" date="2025-09" db="UniProtKB">
        <authorList>
            <consortium name="Ensembl"/>
        </authorList>
    </citation>
    <scope>IDENTIFICATION</scope>
</reference>
<proteinExistence type="predicted"/>
<sequence>SSSGKMSPRAAIKANSSLGSTPAWITWRRRMIIYTPAWSSSSRASSRTWKRGSACRGMGAEPCLYILTGVLCEHSGLRLCNRVRMAWSQHSEASLTVLLL</sequence>
<name>A0A8B9UTJ5_9AVES</name>